<dbReference type="PANTHER" id="PTHR43036">
    <property type="entry name" value="OSJNBB0011N17.9 PROTEIN"/>
    <property type="match status" value="1"/>
</dbReference>
<evidence type="ECO:0000259" key="1">
    <source>
        <dbReference type="Pfam" id="PF08241"/>
    </source>
</evidence>
<dbReference type="Proteomes" id="UP000236584">
    <property type="component" value="Chromosome"/>
</dbReference>
<dbReference type="CDD" id="cd02440">
    <property type="entry name" value="AdoMet_MTases"/>
    <property type="match status" value="1"/>
</dbReference>
<dbReference type="Pfam" id="PF08241">
    <property type="entry name" value="Methyltransf_11"/>
    <property type="match status" value="1"/>
</dbReference>
<dbReference type="PANTHER" id="PTHR43036:SF2">
    <property type="entry name" value="OS04G0481300 PROTEIN"/>
    <property type="match status" value="1"/>
</dbReference>
<dbReference type="SUPFAM" id="SSF53335">
    <property type="entry name" value="S-adenosyl-L-methionine-dependent methyltransferases"/>
    <property type="match status" value="1"/>
</dbReference>
<keyword evidence="3" id="KW-1185">Reference proteome</keyword>
<dbReference type="InterPro" id="IPR029063">
    <property type="entry name" value="SAM-dependent_MTases_sf"/>
</dbReference>
<proteinExistence type="predicted"/>
<evidence type="ECO:0000313" key="3">
    <source>
        <dbReference type="Proteomes" id="UP000236584"/>
    </source>
</evidence>
<organism evidence="2 3">
    <name type="scientific">Salinigranum rubrum</name>
    <dbReference type="NCBI Taxonomy" id="755307"/>
    <lineage>
        <taxon>Archaea</taxon>
        <taxon>Methanobacteriati</taxon>
        <taxon>Methanobacteriota</taxon>
        <taxon>Stenosarchaea group</taxon>
        <taxon>Halobacteria</taxon>
        <taxon>Halobacteriales</taxon>
        <taxon>Haloferacaceae</taxon>
        <taxon>Salinigranum</taxon>
    </lineage>
</organism>
<dbReference type="AlphaFoldDB" id="A0A2I8VPM6"/>
<reference evidence="2 3" key="1">
    <citation type="submission" date="2018-01" db="EMBL/GenBank/DDBJ databases">
        <title>Complete genome sequence of Salinigranum rubrum GX10T, an extremely halophilic archaeon isolated from a marine solar saltern.</title>
        <authorList>
            <person name="Han S."/>
        </authorList>
    </citation>
    <scope>NUCLEOTIDE SEQUENCE [LARGE SCALE GENOMIC DNA]</scope>
    <source>
        <strain evidence="2 3">GX10</strain>
    </source>
</reference>
<gene>
    <name evidence="2" type="ORF">C2R22_03785</name>
</gene>
<keyword evidence="2" id="KW-0808">Transferase</keyword>
<dbReference type="KEGG" id="srub:C2R22_03785"/>
<dbReference type="EMBL" id="CP026309">
    <property type="protein sequence ID" value="AUV83868.1"/>
    <property type="molecule type" value="Genomic_DNA"/>
</dbReference>
<sequence length="203" mass="22716">MQPVLSATERQRFDERSDQTFYDSPRFVTHADSAFLARLTALYANVLAPGDRVLDAMSSWVSHLPDGVEYEVVGHGLNAEELAANDRLDEWFVQDLNTEQTLPFEENEFDAVLCALSVQYLQYPGRVFAEFRRVLGEGGVLVVSFSNRLFPTKAVRAWRGASMEGRVGLLNRALDAAGGFEEHEVIRERPGTDPFYAVVARAT</sequence>
<feature type="domain" description="Methyltransferase type 11" evidence="1">
    <location>
        <begin position="70"/>
        <end position="143"/>
    </location>
</feature>
<dbReference type="InterPro" id="IPR013216">
    <property type="entry name" value="Methyltransf_11"/>
</dbReference>
<protein>
    <submittedName>
        <fullName evidence="2">SAM-dependent methyltransferase</fullName>
    </submittedName>
</protein>
<accession>A0A2I8VPM6</accession>
<dbReference type="GO" id="GO:0032259">
    <property type="term" value="P:methylation"/>
    <property type="evidence" value="ECO:0007669"/>
    <property type="project" value="UniProtKB-KW"/>
</dbReference>
<dbReference type="OrthoDB" id="57427at2157"/>
<keyword evidence="2" id="KW-0489">Methyltransferase</keyword>
<evidence type="ECO:0000313" key="2">
    <source>
        <dbReference type="EMBL" id="AUV83868.1"/>
    </source>
</evidence>
<name>A0A2I8VPM6_9EURY</name>
<dbReference type="GO" id="GO:0008757">
    <property type="term" value="F:S-adenosylmethionine-dependent methyltransferase activity"/>
    <property type="evidence" value="ECO:0007669"/>
    <property type="project" value="InterPro"/>
</dbReference>
<dbReference type="Gene3D" id="3.40.50.150">
    <property type="entry name" value="Vaccinia Virus protein VP39"/>
    <property type="match status" value="1"/>
</dbReference>